<keyword evidence="3" id="KW-0813">Transport</keyword>
<comment type="caution">
    <text evidence="8">The sequence shown here is derived from an EMBL/GenBank/DDBJ whole genome shotgun (WGS) entry which is preliminary data.</text>
</comment>
<evidence type="ECO:0000313" key="8">
    <source>
        <dbReference type="EMBL" id="MEO3690393.1"/>
    </source>
</evidence>
<feature type="chain" id="PRO_5045767080" description="Probable sugar-binding periplasmic protein" evidence="7">
    <location>
        <begin position="26"/>
        <end position="413"/>
    </location>
</feature>
<dbReference type="InterPro" id="IPR050490">
    <property type="entry name" value="Bact_solute-bd_prot1"/>
</dbReference>
<protein>
    <recommendedName>
        <fullName evidence="6">Probable sugar-binding periplasmic protein</fullName>
    </recommendedName>
</protein>
<evidence type="ECO:0000256" key="5">
    <source>
        <dbReference type="ARBA" id="ARBA00049629"/>
    </source>
</evidence>
<organism evidence="8 9">
    <name type="scientific">Roseateles paludis</name>
    <dbReference type="NCBI Taxonomy" id="3145238"/>
    <lineage>
        <taxon>Bacteria</taxon>
        <taxon>Pseudomonadati</taxon>
        <taxon>Pseudomonadota</taxon>
        <taxon>Betaproteobacteria</taxon>
        <taxon>Burkholderiales</taxon>
        <taxon>Sphaerotilaceae</taxon>
        <taxon>Roseateles</taxon>
    </lineage>
</organism>
<comment type="subcellular location">
    <subcellularLocation>
        <location evidence="1">Periplasm</location>
    </subcellularLocation>
</comment>
<dbReference type="SUPFAM" id="SSF53850">
    <property type="entry name" value="Periplasmic binding protein-like II"/>
    <property type="match status" value="1"/>
</dbReference>
<dbReference type="Pfam" id="PF01547">
    <property type="entry name" value="SBP_bac_1"/>
    <property type="match status" value="1"/>
</dbReference>
<evidence type="ECO:0000256" key="1">
    <source>
        <dbReference type="ARBA" id="ARBA00004418"/>
    </source>
</evidence>
<evidence type="ECO:0000256" key="4">
    <source>
        <dbReference type="ARBA" id="ARBA00022729"/>
    </source>
</evidence>
<evidence type="ECO:0000313" key="9">
    <source>
        <dbReference type="Proteomes" id="UP001495147"/>
    </source>
</evidence>
<evidence type="ECO:0000256" key="6">
    <source>
        <dbReference type="ARBA" id="ARBA00049753"/>
    </source>
</evidence>
<dbReference type="RefSeq" id="WP_347703224.1">
    <property type="nucleotide sequence ID" value="NZ_JBDPZD010000001.1"/>
</dbReference>
<reference evidence="8 9" key="1">
    <citation type="submission" date="2024-05" db="EMBL/GenBank/DDBJ databases">
        <title>Roseateles sp. DJS-2-20 16S ribosomal RNA gene Genome sequencing and assembly.</title>
        <authorList>
            <person name="Woo H."/>
        </authorList>
    </citation>
    <scope>NUCLEOTIDE SEQUENCE [LARGE SCALE GENOMIC DNA]</scope>
    <source>
        <strain evidence="8 9">DJS-2-20</strain>
    </source>
</reference>
<evidence type="ECO:0000256" key="7">
    <source>
        <dbReference type="SAM" id="SignalP"/>
    </source>
</evidence>
<dbReference type="InterPro" id="IPR006059">
    <property type="entry name" value="SBP"/>
</dbReference>
<comment type="similarity">
    <text evidence="2">Belongs to the bacterial solute-binding protein 1 family.</text>
</comment>
<keyword evidence="4 7" id="KW-0732">Signal</keyword>
<sequence>MTRPNLRRLAVAATLALSAALPALAQTKVEVIHWWTSGSEAGAIKAIADAYRATGGVWVDTSVAISEQARAVAVNRIVGGNPPAVAQFNTTKQFHDLVEEGLLAPIDDVANREGWDKFLPELVLNSIRVKGHYYAAPVNIHSTSWFWFSMPALKKAGVAEVPTTFDDLFVALDKLKAAGLIPLAHGGQTWQDAMMFTTTLSNVGGKELYLKVLRDRDPKAILGEDLKKVLLSYKRLQSYTDRGAPGRNWNDATALLIAGKAGVQAMGDWAKGEFLLAKQVPGKDYACRAGITGKGAYVVQGDVLVFPKNKDAAVSKAQQQIASIALNPTVQVAFSAKKGSVPVRPDVDASKLDPCGQEGVAILRDKTRLVGNPEMYLSPDENGAMVDVLTNYWNRNIPVEKVQKDLLNALAKR</sequence>
<dbReference type="PANTHER" id="PTHR43649:SF28">
    <property type="entry name" value="BINDING PROTEIN COMPONENT OF ABC SUGAR TRANSPORTER-RELATED"/>
    <property type="match status" value="1"/>
</dbReference>
<comment type="function">
    <text evidence="5">Part of a binding-protein-dependent transport system for a sugar.</text>
</comment>
<dbReference type="PANTHER" id="PTHR43649">
    <property type="entry name" value="ARABINOSE-BINDING PROTEIN-RELATED"/>
    <property type="match status" value="1"/>
</dbReference>
<dbReference type="Gene3D" id="3.40.190.10">
    <property type="entry name" value="Periplasmic binding protein-like II"/>
    <property type="match status" value="2"/>
</dbReference>
<feature type="signal peptide" evidence="7">
    <location>
        <begin position="1"/>
        <end position="25"/>
    </location>
</feature>
<keyword evidence="9" id="KW-1185">Reference proteome</keyword>
<proteinExistence type="inferred from homology"/>
<gene>
    <name evidence="8" type="ORF">ABDJ85_02875</name>
</gene>
<evidence type="ECO:0000256" key="3">
    <source>
        <dbReference type="ARBA" id="ARBA00022448"/>
    </source>
</evidence>
<dbReference type="Proteomes" id="UP001495147">
    <property type="component" value="Unassembled WGS sequence"/>
</dbReference>
<accession>A0ABV0FWU2</accession>
<dbReference type="EMBL" id="JBDPZD010000001">
    <property type="protein sequence ID" value="MEO3690393.1"/>
    <property type="molecule type" value="Genomic_DNA"/>
</dbReference>
<evidence type="ECO:0000256" key="2">
    <source>
        <dbReference type="ARBA" id="ARBA00008520"/>
    </source>
</evidence>
<name>A0ABV0FWU2_9BURK</name>